<organism evidence="1">
    <name type="scientific">Candidatus Kentrum sp. LPFa</name>
    <dbReference type="NCBI Taxonomy" id="2126335"/>
    <lineage>
        <taxon>Bacteria</taxon>
        <taxon>Pseudomonadati</taxon>
        <taxon>Pseudomonadota</taxon>
        <taxon>Gammaproteobacteria</taxon>
        <taxon>Candidatus Kentrum</taxon>
    </lineage>
</organism>
<gene>
    <name evidence="1" type="ORF">BECKLPF1236B_GA0070989_10931</name>
</gene>
<name>A0A450WH46_9GAMM</name>
<dbReference type="EMBL" id="CAADFK010000093">
    <property type="protein sequence ID" value="VFK16318.1"/>
    <property type="molecule type" value="Genomic_DNA"/>
</dbReference>
<reference evidence="1" key="1">
    <citation type="submission" date="2019-02" db="EMBL/GenBank/DDBJ databases">
        <authorList>
            <person name="Gruber-Vodicka R. H."/>
            <person name="Seah K. B. B."/>
        </authorList>
    </citation>
    <scope>NUCLEOTIDE SEQUENCE</scope>
    <source>
        <strain evidence="1">BECK_S313</strain>
    </source>
</reference>
<sequence>MVATAILVVIGFFSIRQFSVDIFNGILREIKSDKEKGNLLAQAIFENPSVNKQIIDNLERKIGDILQMGSKQRYHDGKISDELFDEMEDENRTIKAMEYRLKNLRILRN</sequence>
<protein>
    <submittedName>
        <fullName evidence="1">Uncharacterized protein</fullName>
    </submittedName>
</protein>
<accession>A0A450WH46</accession>
<dbReference type="AlphaFoldDB" id="A0A450WH46"/>
<proteinExistence type="predicted"/>
<evidence type="ECO:0000313" key="1">
    <source>
        <dbReference type="EMBL" id="VFK16318.1"/>
    </source>
</evidence>